<dbReference type="Proteomes" id="UP001485043">
    <property type="component" value="Unassembled WGS sequence"/>
</dbReference>
<feature type="region of interest" description="Disordered" evidence="1">
    <location>
        <begin position="165"/>
        <end position="205"/>
    </location>
</feature>
<evidence type="ECO:0000256" key="1">
    <source>
        <dbReference type="SAM" id="MobiDB-lite"/>
    </source>
</evidence>
<keyword evidence="3" id="KW-1185">Reference proteome</keyword>
<feature type="compositionally biased region" description="Low complexity" evidence="1">
    <location>
        <begin position="70"/>
        <end position="84"/>
    </location>
</feature>
<feature type="compositionally biased region" description="Acidic residues" evidence="1">
    <location>
        <begin position="261"/>
        <end position="272"/>
    </location>
</feature>
<reference evidence="2 3" key="1">
    <citation type="journal article" date="2024" name="Nat. Commun.">
        <title>Phylogenomics reveals the evolutionary origins of lichenization in chlorophyte algae.</title>
        <authorList>
            <person name="Puginier C."/>
            <person name="Libourel C."/>
            <person name="Otte J."/>
            <person name="Skaloud P."/>
            <person name="Haon M."/>
            <person name="Grisel S."/>
            <person name="Petersen M."/>
            <person name="Berrin J.G."/>
            <person name="Delaux P.M."/>
            <person name="Dal Grande F."/>
            <person name="Keller J."/>
        </authorList>
    </citation>
    <scope>NUCLEOTIDE SEQUENCE [LARGE SCALE GENOMIC DNA]</scope>
    <source>
        <strain evidence="2 3">SAG 2523</strain>
    </source>
</reference>
<feature type="region of interest" description="Disordered" evidence="1">
    <location>
        <begin position="1"/>
        <end position="147"/>
    </location>
</feature>
<protein>
    <submittedName>
        <fullName evidence="2">Uncharacterized protein</fullName>
    </submittedName>
</protein>
<dbReference type="EMBL" id="JALJOV010000213">
    <property type="protein sequence ID" value="KAK9865836.1"/>
    <property type="molecule type" value="Genomic_DNA"/>
</dbReference>
<feature type="region of interest" description="Disordered" evidence="1">
    <location>
        <begin position="248"/>
        <end position="292"/>
    </location>
</feature>
<proteinExistence type="predicted"/>
<sequence>MDAAKSQDAARAKEAAKAGPASAPAAGGAAPQVMRNAPPRKMAGRKRPAKAPAAPRERPKDKSGQFTTDASAAESAAVPAIEGAVPGELPPDNRIQQLATVASDQQFVAHQDPHMGGAPPQFPPGIDPQIPGQPMMPFDQPPPVPVPVQTKEQEMAIMKERNDGLPLSKEESDDEVHPLPDAASGFRKRQKKIDHIPVRSSSIPGMTVGNVRKTLNQIRKAGNAIKSEHLLWNGWPAGRFALAYIKGHHEKRKQGKKATDPEDEDAEEETGDEAGPPEAPPAAPHPAAPQPQ</sequence>
<feature type="compositionally biased region" description="Pro residues" evidence="1">
    <location>
        <begin position="277"/>
        <end position="292"/>
    </location>
</feature>
<organism evidence="2 3">
    <name type="scientific">Apatococcus fuscideae</name>
    <dbReference type="NCBI Taxonomy" id="2026836"/>
    <lineage>
        <taxon>Eukaryota</taxon>
        <taxon>Viridiplantae</taxon>
        <taxon>Chlorophyta</taxon>
        <taxon>core chlorophytes</taxon>
        <taxon>Trebouxiophyceae</taxon>
        <taxon>Chlorellales</taxon>
        <taxon>Chlorellaceae</taxon>
        <taxon>Apatococcus</taxon>
    </lineage>
</organism>
<gene>
    <name evidence="2" type="ORF">WJX84_004677</name>
</gene>
<evidence type="ECO:0000313" key="3">
    <source>
        <dbReference type="Proteomes" id="UP001485043"/>
    </source>
</evidence>
<feature type="compositionally biased region" description="Low complexity" evidence="1">
    <location>
        <begin position="17"/>
        <end position="41"/>
    </location>
</feature>
<dbReference type="AlphaFoldDB" id="A0AAW1TA50"/>
<feature type="compositionally biased region" description="Polar residues" evidence="1">
    <location>
        <begin position="94"/>
        <end position="108"/>
    </location>
</feature>
<feature type="compositionally biased region" description="Low complexity" evidence="1">
    <location>
        <begin position="127"/>
        <end position="138"/>
    </location>
</feature>
<evidence type="ECO:0000313" key="2">
    <source>
        <dbReference type="EMBL" id="KAK9865836.1"/>
    </source>
</evidence>
<comment type="caution">
    <text evidence="2">The sequence shown here is derived from an EMBL/GenBank/DDBJ whole genome shotgun (WGS) entry which is preliminary data.</text>
</comment>
<accession>A0AAW1TA50</accession>
<name>A0AAW1TA50_9CHLO</name>